<proteinExistence type="predicted"/>
<dbReference type="Proteomes" id="UP000317327">
    <property type="component" value="Unassembled WGS sequence"/>
</dbReference>
<accession>A0ABD7RX98</accession>
<gene>
    <name evidence="2" type="ORF">EQ836_11670</name>
</gene>
<dbReference type="EMBL" id="SCFV01000005">
    <property type="protein sequence ID" value="TRO18220.1"/>
    <property type="molecule type" value="Genomic_DNA"/>
</dbReference>
<dbReference type="AlphaFoldDB" id="A0ABD7RX98"/>
<comment type="caution">
    <text evidence="2">The sequence shown here is derived from an EMBL/GenBank/DDBJ whole genome shotgun (WGS) entry which is preliminary data.</text>
</comment>
<evidence type="ECO:0000313" key="2">
    <source>
        <dbReference type="EMBL" id="TRO18220.1"/>
    </source>
</evidence>
<organism evidence="2 3">
    <name type="scientific">Ectopseudomonas mendocina</name>
    <name type="common">Pseudomonas mendocina</name>
    <dbReference type="NCBI Taxonomy" id="300"/>
    <lineage>
        <taxon>Bacteria</taxon>
        <taxon>Pseudomonadati</taxon>
        <taxon>Pseudomonadota</taxon>
        <taxon>Gammaproteobacteria</taxon>
        <taxon>Pseudomonadales</taxon>
        <taxon>Pseudomonadaceae</taxon>
        <taxon>Ectopseudomonas</taxon>
    </lineage>
</organism>
<feature type="signal peptide" evidence="1">
    <location>
        <begin position="1"/>
        <end position="19"/>
    </location>
</feature>
<feature type="chain" id="PRO_5044857531" evidence="1">
    <location>
        <begin position="20"/>
        <end position="142"/>
    </location>
</feature>
<evidence type="ECO:0000256" key="1">
    <source>
        <dbReference type="SAM" id="SignalP"/>
    </source>
</evidence>
<protein>
    <submittedName>
        <fullName evidence="2">Uncharacterized protein</fullName>
    </submittedName>
</protein>
<evidence type="ECO:0000313" key="3">
    <source>
        <dbReference type="Proteomes" id="UP000317327"/>
    </source>
</evidence>
<dbReference type="RefSeq" id="WP_143501531.1">
    <property type="nucleotide sequence ID" value="NZ_CP060288.1"/>
</dbReference>
<keyword evidence="1" id="KW-0732">Signal</keyword>
<name>A0ABD7RX98_ECTME</name>
<sequence length="142" mass="14375">MKKVTLLLASLMASGMASAVQLNGSGLIPLTAPNCDILLNEDVRINLTSGVVAGATCTAVRVALATCHTAGRQASRSANVRTCDTYDDPDTPDNEEVNCREVSTPVTGPAMAGATSARGTVTSSYPSGACTAITAETQAGTL</sequence>
<reference evidence="2 3" key="1">
    <citation type="submission" date="2019-01" db="EMBL/GenBank/DDBJ databases">
        <title>Whole genome shotgun sequencing of Pseudomonas spp. isolated by its ability to degrade furfural.</title>
        <authorList>
            <person name="Donoso R."/>
            <person name="Farkas C."/>
            <person name="Villegas P."/>
            <person name="Gonzales-Toro F."/>
            <person name="Guajardo-Parra M."/>
            <person name="Araya-Nail M."/>
            <person name="Morgante V."/>
            <person name="Perez-Pantoja D."/>
        </authorList>
    </citation>
    <scope>NUCLEOTIDE SEQUENCE [LARGE SCALE GENOMIC DNA]</scope>
    <source>
        <strain evidence="2 3">VN231</strain>
    </source>
</reference>